<feature type="compositionally biased region" description="Basic and acidic residues" evidence="2">
    <location>
        <begin position="324"/>
        <end position="333"/>
    </location>
</feature>
<dbReference type="InterPro" id="IPR028565">
    <property type="entry name" value="MHD"/>
</dbReference>
<feature type="coiled-coil region" evidence="1">
    <location>
        <begin position="42"/>
        <end position="69"/>
    </location>
</feature>
<dbReference type="InterPro" id="IPR049609">
    <property type="entry name" value="Syp1-like_MHD"/>
</dbReference>
<feature type="compositionally biased region" description="Basic and acidic residues" evidence="2">
    <location>
        <begin position="650"/>
        <end position="661"/>
    </location>
</feature>
<feature type="compositionally biased region" description="Acidic residues" evidence="2">
    <location>
        <begin position="467"/>
        <end position="485"/>
    </location>
</feature>
<protein>
    <submittedName>
        <fullName evidence="4">SYP1</fullName>
    </submittedName>
</protein>
<dbReference type="Gene3D" id="1.20.1270.60">
    <property type="entry name" value="Arfaptin homology (AH) domain/BAR domain"/>
    <property type="match status" value="1"/>
</dbReference>
<feature type="compositionally biased region" description="Low complexity" evidence="2">
    <location>
        <begin position="367"/>
        <end position="406"/>
    </location>
</feature>
<dbReference type="CDD" id="cd09264">
    <property type="entry name" value="AP_Syp1_MHD"/>
    <property type="match status" value="1"/>
</dbReference>
<evidence type="ECO:0000256" key="1">
    <source>
        <dbReference type="SAM" id="Coils"/>
    </source>
</evidence>
<name>A0AAI9ST91_9ASCO</name>
<dbReference type="RefSeq" id="XP_049178384.1">
    <property type="nucleotide sequence ID" value="XM_049325966.1"/>
</dbReference>
<dbReference type="InterPro" id="IPR018808">
    <property type="entry name" value="Muniscin_C"/>
</dbReference>
<keyword evidence="5" id="KW-1185">Reference proteome</keyword>
<dbReference type="GeneID" id="73382133"/>
<sequence>MEESYNFATTILTSKTPEQASAIIPNVIAGSTGINKDLISWFDRYDSLLANHNNNLKQLVEDANRIAQRSKVGFNNFPRNWNCLVKSLELDLSNNETIQKNIKQEIIHPLTNLIEKDVRISELIVNGQELEEISSHLTKDGEYQWNYKAPQSFQNLEDFKKIEIQLMFNVILNFFQMYNGKLNKELKNNENSTNYLLGSFKLDTEMQNQLEYLKSTQFQSKTAAASSSSKEDANADSHHPKLKKKLGSFAKTEKHEAQNGSSPSKKPSKLKSRVGSIFGRKKKKNRESSGMESTIPEDASITTETSAYRTQSASVVSRNTTRRSTLEPRDFAHENNIAAAGSSQTNPPDSSAVFSQRQQKEQESPFQQTLDPQTQPLTSSSQQQQQQQQQQQPLQAKPLQPQQQESQQRHSAQFFPQQHQSLFNSSQLGQGGYGRESPNTPSQDKFLPPQPLPELVESPNFIKYDNGDDDDEEDEDDDNNDDDNSDSVIAGRRHSLLQRHELGSDNEKNRGQQYPTPPDSHQKQQQQSQQSQSQFSSVPATATAATTTTSSSFPSNQNEFQRARNDSDAKYSFESGDEQTPISPIHRSSDQGGLSHVPEQLPEPDLSHDKRKVHRTLQYVSENGSNQGSSNLFSSHAAKPAPPPSRKVNHHDTLSSRDSHLFHGLPAASTSSSVRDSFMPPFSSTSRSSFLDPSTRSLTSQDTGSLIKNEFKHFNLNEATRGLNSSIAEIVNATFKDGQLVSSQVVGEVAFNYNGTYDQSSPIVVNVPYDFDKLIVNKTFMEELGNHNYKIDPVSITSKTLGGLKYLQKTNQVPLSIHQIWKYEPHQSSLLLSIRSNVDEEDLVLDNFVVSASLNQDIQATSASSRPQGVFNKDKNRITWKYHSPLTLKPHGEEKLIVRFMTNGQGSEHEQGIQIKFAIHNPAKSAIKYCSIYNSSNGAEIPTFRNLISGHYSSHS</sequence>
<feature type="domain" description="MHD" evidence="3">
    <location>
        <begin position="720"/>
        <end position="956"/>
    </location>
</feature>
<evidence type="ECO:0000256" key="2">
    <source>
        <dbReference type="SAM" id="MobiDB-lite"/>
    </source>
</evidence>
<proteinExistence type="predicted"/>
<feature type="compositionally biased region" description="Basic and acidic residues" evidence="2">
    <location>
        <begin position="229"/>
        <end position="239"/>
    </location>
</feature>
<dbReference type="InterPro" id="IPR027267">
    <property type="entry name" value="AH/BAR_dom_sf"/>
</dbReference>
<dbReference type="Proteomes" id="UP001202479">
    <property type="component" value="Unassembled WGS sequence"/>
</dbReference>
<feature type="region of interest" description="Disordered" evidence="2">
    <location>
        <begin position="221"/>
        <end position="610"/>
    </location>
</feature>
<feature type="compositionally biased region" description="Polar residues" evidence="2">
    <location>
        <begin position="409"/>
        <end position="428"/>
    </location>
</feature>
<dbReference type="EMBL" id="JAHUZD010000142">
    <property type="protein sequence ID" value="KAI3402637.2"/>
    <property type="molecule type" value="Genomic_DNA"/>
</dbReference>
<evidence type="ECO:0000313" key="5">
    <source>
        <dbReference type="Proteomes" id="UP001202479"/>
    </source>
</evidence>
<dbReference type="Pfam" id="PF10291">
    <property type="entry name" value="muHD"/>
    <property type="match status" value="1"/>
</dbReference>
<feature type="compositionally biased region" description="Polar residues" evidence="2">
    <location>
        <begin position="622"/>
        <end position="633"/>
    </location>
</feature>
<feature type="compositionally biased region" description="Basic and acidic residues" evidence="2">
    <location>
        <begin position="561"/>
        <end position="571"/>
    </location>
</feature>
<reference evidence="4" key="1">
    <citation type="journal article" date="2022" name="DNA Res.">
        <title>Genome analysis of five recently described species of the CUG-Ser clade uncovers Candida theae as a new hybrid lineage with pathogenic potential in the Candida parapsilosis species complex.</title>
        <authorList>
            <person name="Mixao V."/>
            <person name="Del Olmo V."/>
            <person name="Hegedusova E."/>
            <person name="Saus E."/>
            <person name="Pryszcz L."/>
            <person name="Cillingova A."/>
            <person name="Nosek J."/>
            <person name="Gabaldon T."/>
        </authorList>
    </citation>
    <scope>NUCLEOTIDE SEQUENCE</scope>
    <source>
        <strain evidence="4">CBS 10844</strain>
    </source>
</reference>
<feature type="compositionally biased region" description="Polar residues" evidence="2">
    <location>
        <begin position="341"/>
        <end position="357"/>
    </location>
</feature>
<gene>
    <name evidence="4" type="ORF">KGF56_004518</name>
</gene>
<evidence type="ECO:0000259" key="3">
    <source>
        <dbReference type="PROSITE" id="PS51072"/>
    </source>
</evidence>
<comment type="caution">
    <text evidence="4">The sequence shown here is derived from an EMBL/GenBank/DDBJ whole genome shotgun (WGS) entry which is preliminary data.</text>
</comment>
<accession>A0AAI9ST91</accession>
<evidence type="ECO:0000313" key="4">
    <source>
        <dbReference type="EMBL" id="KAI3402637.2"/>
    </source>
</evidence>
<dbReference type="PROSITE" id="PS51072">
    <property type="entry name" value="MHD"/>
    <property type="match status" value="1"/>
</dbReference>
<feature type="compositionally biased region" description="Basic and acidic residues" evidence="2">
    <location>
        <begin position="498"/>
        <end position="510"/>
    </location>
</feature>
<feature type="compositionally biased region" description="Polar residues" evidence="2">
    <location>
        <begin position="300"/>
        <end position="323"/>
    </location>
</feature>
<feature type="compositionally biased region" description="Low complexity" evidence="2">
    <location>
        <begin position="523"/>
        <end position="555"/>
    </location>
</feature>
<organism evidence="4 5">
    <name type="scientific">Candida oxycetoniae</name>
    <dbReference type="NCBI Taxonomy" id="497107"/>
    <lineage>
        <taxon>Eukaryota</taxon>
        <taxon>Fungi</taxon>
        <taxon>Dikarya</taxon>
        <taxon>Ascomycota</taxon>
        <taxon>Saccharomycotina</taxon>
        <taxon>Pichiomycetes</taxon>
        <taxon>Debaryomycetaceae</taxon>
        <taxon>Candida/Lodderomyces clade</taxon>
        <taxon>Candida</taxon>
    </lineage>
</organism>
<feature type="compositionally biased region" description="Polar residues" evidence="2">
    <location>
        <begin position="682"/>
        <end position="701"/>
    </location>
</feature>
<dbReference type="AlphaFoldDB" id="A0AAI9ST91"/>
<keyword evidence="1" id="KW-0175">Coiled coil</keyword>
<feature type="region of interest" description="Disordered" evidence="2">
    <location>
        <begin position="622"/>
        <end position="701"/>
    </location>
</feature>